<dbReference type="Gene3D" id="1.25.40.10">
    <property type="entry name" value="Tetratricopeptide repeat domain"/>
    <property type="match status" value="1"/>
</dbReference>
<dbReference type="PANTHER" id="PTHR16305">
    <property type="entry name" value="TESTICULAR SOLUBLE ADENYLYL CYCLASE"/>
    <property type="match status" value="1"/>
</dbReference>
<protein>
    <submittedName>
        <fullName evidence="4">AAA family ATPase</fullName>
    </submittedName>
</protein>
<dbReference type="PANTHER" id="PTHR16305:SF35">
    <property type="entry name" value="TRANSCRIPTIONAL ACTIVATOR DOMAIN"/>
    <property type="match status" value="1"/>
</dbReference>
<evidence type="ECO:0000256" key="2">
    <source>
        <dbReference type="ARBA" id="ARBA00022840"/>
    </source>
</evidence>
<evidence type="ECO:0000313" key="5">
    <source>
        <dbReference type="Proteomes" id="UP000737171"/>
    </source>
</evidence>
<dbReference type="PROSITE" id="PS50043">
    <property type="entry name" value="HTH_LUXR_2"/>
    <property type="match status" value="1"/>
</dbReference>
<evidence type="ECO:0000259" key="3">
    <source>
        <dbReference type="PROSITE" id="PS50043"/>
    </source>
</evidence>
<dbReference type="InterPro" id="IPR041664">
    <property type="entry name" value="AAA_16"/>
</dbReference>
<organism evidence="4 5">
    <name type="scientific">Pseudaquabacterium terrae</name>
    <dbReference type="NCBI Taxonomy" id="2732868"/>
    <lineage>
        <taxon>Bacteria</taxon>
        <taxon>Pseudomonadati</taxon>
        <taxon>Pseudomonadota</taxon>
        <taxon>Betaproteobacteria</taxon>
        <taxon>Burkholderiales</taxon>
        <taxon>Sphaerotilaceae</taxon>
        <taxon>Pseudaquabacterium</taxon>
    </lineage>
</organism>
<evidence type="ECO:0000313" key="4">
    <source>
        <dbReference type="EMBL" id="NRF69324.1"/>
    </source>
</evidence>
<comment type="caution">
    <text evidence="4">The sequence shown here is derived from an EMBL/GenBank/DDBJ whole genome shotgun (WGS) entry which is preliminary data.</text>
</comment>
<dbReference type="CDD" id="cd06170">
    <property type="entry name" value="LuxR_C_like"/>
    <property type="match status" value="1"/>
</dbReference>
<keyword evidence="1" id="KW-0547">Nucleotide-binding</keyword>
<keyword evidence="5" id="KW-1185">Reference proteome</keyword>
<feature type="domain" description="HTH luxR-type" evidence="3">
    <location>
        <begin position="802"/>
        <end position="867"/>
    </location>
</feature>
<dbReference type="SMART" id="SM00421">
    <property type="entry name" value="HTH_LUXR"/>
    <property type="match status" value="1"/>
</dbReference>
<evidence type="ECO:0000256" key="1">
    <source>
        <dbReference type="ARBA" id="ARBA00022741"/>
    </source>
</evidence>
<proteinExistence type="predicted"/>
<sequence length="871" mass="93719">MQHCAAPGAPPLIEREMPLTQLATWLRQLAAPGAAGRCLLLHGEAGVGKTSLLNAARAAAPARLDWLVGWCEPLLSPTPLGPLLDMLDGLPPGLAALVQRGHRVQDVMPELLAWLRQRRTPLVLVVDDAQWADHASLDLLRFLGRRIEGLPLGLVLSYRDDELPPEHPLHVVIAGLPPAATLRLPLVPLSAKGVELAARRAGRSPRGLHRLTQGNPFFITELLGGESSQALPASVRDAVLARAQRLAPTARRLLDAASVSPVPLERQVLAAIDADLLDALDECAASGLLTSSGDTIVFRHELARRSIESALADGRRRTLHRQLLQALPEASATRRVHHAEGAGLDTEVLQLAPQAAADTARAAAHRQAAALYTMALERSAHAPPALRAALLTDQAEQCELIAELDRAQAAREQAITLHRDSGDAVGAALGLARLARLLWLRGDPAGGKRLAAEAISLLEPLGRPRELARAYAVMAQLHLLDPSRAAEDWGRRALALAEASRDDETLAHALNTVGSEELVRADRADAWGRLERSLRMSLDRGWPEQAARAYMNLIAHALVHRHAERAAQLCDEALAYCEARDFELYATRIRIRRAFGRIETGEWARADDELAALLEQPGLLPIDRAQCEQHRMRIALRRGQAAARGYWSQVLAGRRGPDPAPWYAPPAPAAAEAAWLLGRRDELRRIVDSAWGAASATGEPWRCGQLAVWRRRLGALDALPPDGVAAPCAAELQGRLDDAAAAWSALGNRYEAALALLGGDSAQLERALALFEALGAAPAAALARRRLRELGATVPRGRAKATRADPLGLTPRERALVGHLAQGLSDRAIAALWHRSPRTVEHHVAHLLAKLGLSSRGEVAQILVRSPAGTG</sequence>
<keyword evidence="2" id="KW-0067">ATP-binding</keyword>
<dbReference type="InterPro" id="IPR036388">
    <property type="entry name" value="WH-like_DNA-bd_sf"/>
</dbReference>
<dbReference type="InterPro" id="IPR000792">
    <property type="entry name" value="Tscrpt_reg_LuxR_C"/>
</dbReference>
<dbReference type="SUPFAM" id="SSF52540">
    <property type="entry name" value="P-loop containing nucleoside triphosphate hydrolases"/>
    <property type="match status" value="1"/>
</dbReference>
<dbReference type="Proteomes" id="UP000737171">
    <property type="component" value="Unassembled WGS sequence"/>
</dbReference>
<dbReference type="PRINTS" id="PR00038">
    <property type="entry name" value="HTHLUXR"/>
</dbReference>
<reference evidence="4 5" key="1">
    <citation type="submission" date="2020-05" db="EMBL/GenBank/DDBJ databases">
        <title>Aquincola sp. isolate from soil.</title>
        <authorList>
            <person name="Han J."/>
            <person name="Kim D.-U."/>
        </authorList>
    </citation>
    <scope>NUCLEOTIDE SEQUENCE [LARGE SCALE GENOMIC DNA]</scope>
    <source>
        <strain evidence="4 5">S2</strain>
    </source>
</reference>
<dbReference type="SUPFAM" id="SSF46894">
    <property type="entry name" value="C-terminal effector domain of the bipartite response regulators"/>
    <property type="match status" value="1"/>
</dbReference>
<dbReference type="InterPro" id="IPR011990">
    <property type="entry name" value="TPR-like_helical_dom_sf"/>
</dbReference>
<dbReference type="RefSeq" id="WP_173125979.1">
    <property type="nucleotide sequence ID" value="NZ_JABRWJ010000006.1"/>
</dbReference>
<dbReference type="InterPro" id="IPR027417">
    <property type="entry name" value="P-loop_NTPase"/>
</dbReference>
<dbReference type="Gene3D" id="1.10.10.10">
    <property type="entry name" value="Winged helix-like DNA-binding domain superfamily/Winged helix DNA-binding domain"/>
    <property type="match status" value="1"/>
</dbReference>
<dbReference type="Pfam" id="PF13191">
    <property type="entry name" value="AAA_16"/>
    <property type="match status" value="1"/>
</dbReference>
<dbReference type="EMBL" id="JABRWJ010000006">
    <property type="protein sequence ID" value="NRF69324.1"/>
    <property type="molecule type" value="Genomic_DNA"/>
</dbReference>
<dbReference type="InterPro" id="IPR016032">
    <property type="entry name" value="Sig_transdc_resp-reg_C-effctor"/>
</dbReference>
<dbReference type="Gene3D" id="3.40.50.300">
    <property type="entry name" value="P-loop containing nucleotide triphosphate hydrolases"/>
    <property type="match status" value="1"/>
</dbReference>
<accession>A0ABX2ELC5</accession>
<name>A0ABX2ELC5_9BURK</name>
<gene>
    <name evidence="4" type="ORF">HLB44_20200</name>
</gene>
<dbReference type="Pfam" id="PF00196">
    <property type="entry name" value="GerE"/>
    <property type="match status" value="1"/>
</dbReference>